<name>A0A4U5PLT2_POPAL</name>
<comment type="caution">
    <text evidence="1">The sequence shown here is derived from an EMBL/GenBank/DDBJ whole genome shotgun (WGS) entry which is preliminary data.</text>
</comment>
<sequence length="101" mass="10678">MSISWPHNSIKISHEDPRNGSALTALLANVFPQKSPFGRSVITIYERNFEGGIGGKRGGFTSQPLRGLVGAGKVEFDGVPANQDAAWGGGIDIGNIFPLRG</sequence>
<dbReference type="EMBL" id="RCHU01000697">
    <property type="protein sequence ID" value="TKR98072.1"/>
    <property type="molecule type" value="Genomic_DNA"/>
</dbReference>
<organism evidence="1">
    <name type="scientific">Populus alba</name>
    <name type="common">White poplar</name>
    <dbReference type="NCBI Taxonomy" id="43335"/>
    <lineage>
        <taxon>Eukaryota</taxon>
        <taxon>Viridiplantae</taxon>
        <taxon>Streptophyta</taxon>
        <taxon>Embryophyta</taxon>
        <taxon>Tracheophyta</taxon>
        <taxon>Spermatophyta</taxon>
        <taxon>Magnoliopsida</taxon>
        <taxon>eudicotyledons</taxon>
        <taxon>Gunneridae</taxon>
        <taxon>Pentapetalae</taxon>
        <taxon>rosids</taxon>
        <taxon>fabids</taxon>
        <taxon>Malpighiales</taxon>
        <taxon>Salicaceae</taxon>
        <taxon>Saliceae</taxon>
        <taxon>Populus</taxon>
    </lineage>
</organism>
<proteinExistence type="predicted"/>
<gene>
    <name evidence="1" type="ORF">D5086_0000206730</name>
</gene>
<protein>
    <submittedName>
        <fullName evidence="1">Uncharacterized protein</fullName>
    </submittedName>
</protein>
<accession>A0A4U5PLT2</accession>
<dbReference type="AlphaFoldDB" id="A0A4U5PLT2"/>
<evidence type="ECO:0000313" key="1">
    <source>
        <dbReference type="EMBL" id="TKR98072.1"/>
    </source>
</evidence>
<reference evidence="1" key="1">
    <citation type="submission" date="2018-10" db="EMBL/GenBank/DDBJ databases">
        <title>Population genomic analysis revealed the cold adaptation of white poplar.</title>
        <authorList>
            <person name="Liu Y.-J."/>
        </authorList>
    </citation>
    <scope>NUCLEOTIDE SEQUENCE [LARGE SCALE GENOMIC DNA]</scope>
    <source>
        <strain evidence="1">PAL-ZL1</strain>
    </source>
</reference>